<reference evidence="1" key="1">
    <citation type="journal article" date="2014" name="Nat. Commun.">
        <title>The tobacco genome sequence and its comparison with those of tomato and potato.</title>
        <authorList>
            <person name="Sierro N."/>
            <person name="Battey J.N."/>
            <person name="Ouadi S."/>
            <person name="Bakaher N."/>
            <person name="Bovet L."/>
            <person name="Willig A."/>
            <person name="Goepfert S."/>
            <person name="Peitsch M.C."/>
            <person name="Ivanov N.V."/>
        </authorList>
    </citation>
    <scope>NUCLEOTIDE SEQUENCE [LARGE SCALE GENOMIC DNA]</scope>
</reference>
<name>A0AC58RWT5_TOBAC</name>
<evidence type="ECO:0000313" key="1">
    <source>
        <dbReference type="Proteomes" id="UP000790787"/>
    </source>
</evidence>
<proteinExistence type="predicted"/>
<dbReference type="Proteomes" id="UP000790787">
    <property type="component" value="Chromosome 9"/>
</dbReference>
<sequence length="468" mass="54981">MSVLDNAFGCVLGQQDETRKKEQAIYYLCKKFTLYEARYTLLEGTCCALTWISQKLKHYLLAYTTHLIFRLDLLKYIFQKPMPIGKLAKWQILLGEFYIVYVMQKAIKGQELDDHLPKNPVDKDYKPLTTYFLDEEVLFVGDVISESYPGWKMFFNGAANFKEELYKNFTKIEFKHVPGVQNEFADALATLSSMIQHPDKNYIDPIEIEVRDQHAYCFHIDEEPDDNLHIDLMKEICKKFRIVHRNSTSYMPQMNGAIEAANKNIKRILRKIVDNHKQWHEKMSFALLELYKNFTKIEFKHVPGVQNEFADALATLSSMIQHPDKNYIDPIEIEVRDQHAYYFHIDEEPDGKLWYHDIKRFLEVEASTYKVVTKKVVVDFVCNNIVCRFGISDSIITDNADNLHIDLMKEICKKFRIVHRNSTSYRPQMNGAIEAANKNIKRILRKIVDNHKQWHEKMSFALLVTLPL</sequence>
<evidence type="ECO:0000313" key="2">
    <source>
        <dbReference type="RefSeq" id="XP_075077201.1"/>
    </source>
</evidence>
<accession>A0AC58RWT5</accession>
<organism evidence="1 2">
    <name type="scientific">Nicotiana tabacum</name>
    <name type="common">Common tobacco</name>
    <dbReference type="NCBI Taxonomy" id="4097"/>
    <lineage>
        <taxon>Eukaryota</taxon>
        <taxon>Viridiplantae</taxon>
        <taxon>Streptophyta</taxon>
        <taxon>Embryophyta</taxon>
        <taxon>Tracheophyta</taxon>
        <taxon>Spermatophyta</taxon>
        <taxon>Magnoliopsida</taxon>
        <taxon>eudicotyledons</taxon>
        <taxon>Gunneridae</taxon>
        <taxon>Pentapetalae</taxon>
        <taxon>asterids</taxon>
        <taxon>lamiids</taxon>
        <taxon>Solanales</taxon>
        <taxon>Solanaceae</taxon>
        <taxon>Nicotianoideae</taxon>
        <taxon>Nicotianeae</taxon>
        <taxon>Nicotiana</taxon>
    </lineage>
</organism>
<dbReference type="RefSeq" id="XP_075077201.1">
    <property type="nucleotide sequence ID" value="XM_075221100.1"/>
</dbReference>
<reference evidence="2" key="2">
    <citation type="submission" date="2025-08" db="UniProtKB">
        <authorList>
            <consortium name="RefSeq"/>
        </authorList>
    </citation>
    <scope>IDENTIFICATION</scope>
    <source>
        <tissue evidence="2">Leaf</tissue>
    </source>
</reference>
<keyword evidence="1" id="KW-1185">Reference proteome</keyword>
<protein>
    <submittedName>
        <fullName evidence="2">Uncharacterized protein LOC142163945</fullName>
    </submittedName>
</protein>
<gene>
    <name evidence="2" type="primary">LOC142163945</name>
</gene>